<evidence type="ECO:0000256" key="3">
    <source>
        <dbReference type="SAM" id="MobiDB-lite"/>
    </source>
</evidence>
<dbReference type="PANTHER" id="PTHR31573">
    <property type="entry name" value="ALPHA-KETOGLUTARATE-DEPENDENT DIOXYGENASE ALKB HOMOLOG 2"/>
    <property type="match status" value="1"/>
</dbReference>
<dbReference type="GO" id="GO:0051747">
    <property type="term" value="F:cytosine C-5 DNA demethylase activity"/>
    <property type="evidence" value="ECO:0007669"/>
    <property type="project" value="TreeGrafter"/>
</dbReference>
<keyword evidence="6" id="KW-1185">Reference proteome</keyword>
<gene>
    <name evidence="5" type="ORF">RHGRI_037709</name>
</gene>
<dbReference type="SUPFAM" id="SSF51197">
    <property type="entry name" value="Clavaminate synthase-like"/>
    <property type="match status" value="1"/>
</dbReference>
<feature type="binding site" evidence="2">
    <location>
        <position position="48"/>
    </location>
    <ligand>
        <name>2-oxoglutarate</name>
        <dbReference type="ChEBI" id="CHEBI:16810"/>
    </ligand>
</feature>
<evidence type="ECO:0000256" key="1">
    <source>
        <dbReference type="ARBA" id="ARBA00007879"/>
    </source>
</evidence>
<feature type="region of interest" description="Disordered" evidence="3">
    <location>
        <begin position="189"/>
        <end position="210"/>
    </location>
</feature>
<dbReference type="GO" id="GO:0006307">
    <property type="term" value="P:DNA alkylation repair"/>
    <property type="evidence" value="ECO:0007669"/>
    <property type="project" value="TreeGrafter"/>
</dbReference>
<sequence length="210" mass="23086">MQATLLQLLLVEAVSEHFDPHFSSGILGMGKLVHKTFPGSSFNSLLLNRYKGGNDYVGWHADDDKLYGSTPEIVSVSFGCDREFLLRKKPSKIPQGCAMEMEVDKEEGAMYVVVSEPKSQQEITHHSIFSLAVQSITCSRRKVRASDYGRDIYDINSRTGLLCTDVVVWWWRFGLGWCGGGSDSGVVREKNGENGGGNGGGVLGGFQNWS</sequence>
<dbReference type="EMBL" id="JACTNZ010000013">
    <property type="protein sequence ID" value="KAG5517048.1"/>
    <property type="molecule type" value="Genomic_DNA"/>
</dbReference>
<dbReference type="GO" id="GO:0008198">
    <property type="term" value="F:ferrous iron binding"/>
    <property type="evidence" value="ECO:0007669"/>
    <property type="project" value="TreeGrafter"/>
</dbReference>
<evidence type="ECO:0000256" key="2">
    <source>
        <dbReference type="PIRSR" id="PIRSR632852-1"/>
    </source>
</evidence>
<feature type="compositionally biased region" description="Gly residues" evidence="3">
    <location>
        <begin position="193"/>
        <end position="204"/>
    </location>
</feature>
<dbReference type="Pfam" id="PF13532">
    <property type="entry name" value="2OG-FeII_Oxy_2"/>
    <property type="match status" value="1"/>
</dbReference>
<comment type="similarity">
    <text evidence="1">Belongs to the alkB family.</text>
</comment>
<organism evidence="5 6">
    <name type="scientific">Rhododendron griersonianum</name>
    <dbReference type="NCBI Taxonomy" id="479676"/>
    <lineage>
        <taxon>Eukaryota</taxon>
        <taxon>Viridiplantae</taxon>
        <taxon>Streptophyta</taxon>
        <taxon>Embryophyta</taxon>
        <taxon>Tracheophyta</taxon>
        <taxon>Spermatophyta</taxon>
        <taxon>Magnoliopsida</taxon>
        <taxon>eudicotyledons</taxon>
        <taxon>Gunneridae</taxon>
        <taxon>Pentapetalae</taxon>
        <taxon>asterids</taxon>
        <taxon>Ericales</taxon>
        <taxon>Ericaceae</taxon>
        <taxon>Ericoideae</taxon>
        <taxon>Rhodoreae</taxon>
        <taxon>Rhododendron</taxon>
    </lineage>
</organism>
<proteinExistence type="inferred from homology"/>
<reference evidence="5 6" key="1">
    <citation type="submission" date="2020-08" db="EMBL/GenBank/DDBJ databases">
        <title>Plant Genome Project.</title>
        <authorList>
            <person name="Zhang R.-G."/>
        </authorList>
    </citation>
    <scope>NUCLEOTIDE SEQUENCE [LARGE SCALE GENOMIC DNA]</scope>
    <source>
        <strain evidence="5">WSP0</strain>
        <tissue evidence="5">Leaf</tissue>
    </source>
</reference>
<comment type="caution">
    <text evidence="5">The sequence shown here is derived from an EMBL/GenBank/DDBJ whole genome shotgun (WGS) entry which is preliminary data.</text>
</comment>
<feature type="binding site" evidence="2">
    <location>
        <position position="60"/>
    </location>
    <ligand>
        <name>2-oxoglutarate</name>
        <dbReference type="ChEBI" id="CHEBI:16810"/>
    </ligand>
</feature>
<dbReference type="InterPro" id="IPR032852">
    <property type="entry name" value="ALKBH2"/>
</dbReference>
<evidence type="ECO:0000313" key="5">
    <source>
        <dbReference type="EMBL" id="KAG5517048.1"/>
    </source>
</evidence>
<evidence type="ECO:0000259" key="4">
    <source>
        <dbReference type="PROSITE" id="PS51471"/>
    </source>
</evidence>
<feature type="binding site" evidence="2">
    <location>
        <position position="63"/>
    </location>
    <ligand>
        <name>substrate</name>
    </ligand>
</feature>
<dbReference type="Proteomes" id="UP000823749">
    <property type="component" value="Chromosome 13"/>
</dbReference>
<feature type="binding site" evidence="2">
    <location>
        <position position="50"/>
    </location>
    <ligand>
        <name>2-oxoglutarate</name>
        <dbReference type="ChEBI" id="CHEBI:16810"/>
    </ligand>
</feature>
<dbReference type="InterPro" id="IPR027450">
    <property type="entry name" value="AlkB-like"/>
</dbReference>
<accession>A0AAV6HTC0</accession>
<dbReference type="InterPro" id="IPR037151">
    <property type="entry name" value="AlkB-like_sf"/>
</dbReference>
<feature type="domain" description="Fe2OG dioxygenase" evidence="4">
    <location>
        <begin position="41"/>
        <end position="157"/>
    </location>
</feature>
<evidence type="ECO:0000313" key="6">
    <source>
        <dbReference type="Proteomes" id="UP000823749"/>
    </source>
</evidence>
<dbReference type="AlphaFoldDB" id="A0AAV6HTC0"/>
<dbReference type="InterPro" id="IPR005123">
    <property type="entry name" value="Oxoglu/Fe-dep_dioxygenase_dom"/>
</dbReference>
<dbReference type="GO" id="GO:0035516">
    <property type="term" value="F:broad specificity oxidative DNA demethylase activity"/>
    <property type="evidence" value="ECO:0007669"/>
    <property type="project" value="TreeGrafter"/>
</dbReference>
<dbReference type="PROSITE" id="PS51471">
    <property type="entry name" value="FE2OG_OXY"/>
    <property type="match status" value="1"/>
</dbReference>
<protein>
    <recommendedName>
        <fullName evidence="4">Fe2OG dioxygenase domain-containing protein</fullName>
    </recommendedName>
</protein>
<name>A0AAV6HTC0_9ERIC</name>
<dbReference type="Gene3D" id="2.60.120.590">
    <property type="entry name" value="Alpha-ketoglutarate-dependent dioxygenase AlkB-like"/>
    <property type="match status" value="1"/>
</dbReference>
<dbReference type="PANTHER" id="PTHR31573:SF1">
    <property type="entry name" value="DNA OXIDATIVE DEMETHYLASE ALKBH2"/>
    <property type="match status" value="1"/>
</dbReference>